<dbReference type="PIRSF" id="PIRSF000524">
    <property type="entry name" value="SPT"/>
    <property type="match status" value="1"/>
</dbReference>
<evidence type="ECO:0000256" key="6">
    <source>
        <dbReference type="PIRSR" id="PIRSR000524-1"/>
    </source>
</evidence>
<keyword evidence="4 11" id="KW-0808">Transferase</keyword>
<evidence type="ECO:0000256" key="1">
    <source>
        <dbReference type="ARBA" id="ARBA00001933"/>
    </source>
</evidence>
<dbReference type="PROSITE" id="PS00595">
    <property type="entry name" value="AA_TRANSFER_CLASS_5"/>
    <property type="match status" value="1"/>
</dbReference>
<dbReference type="SUPFAM" id="SSF53383">
    <property type="entry name" value="PLP-dependent transferases"/>
    <property type="match status" value="1"/>
</dbReference>
<feature type="modified residue" description="N6-(pyridoxal phosphate)lysine" evidence="7">
    <location>
        <position position="191"/>
    </location>
</feature>
<evidence type="ECO:0000313" key="12">
    <source>
        <dbReference type="Proteomes" id="UP000469523"/>
    </source>
</evidence>
<comment type="cofactor">
    <cofactor evidence="1 7 9">
        <name>pyridoxal 5'-phosphate</name>
        <dbReference type="ChEBI" id="CHEBI:597326"/>
    </cofactor>
</comment>
<feature type="binding site" evidence="6">
    <location>
        <position position="336"/>
    </location>
    <ligand>
        <name>substrate</name>
    </ligand>
</feature>
<dbReference type="Pfam" id="PF00266">
    <property type="entry name" value="Aminotran_5"/>
    <property type="match status" value="1"/>
</dbReference>
<dbReference type="PANTHER" id="PTHR21152">
    <property type="entry name" value="AMINOTRANSFERASE CLASS V"/>
    <property type="match status" value="1"/>
</dbReference>
<keyword evidence="5 7" id="KW-0663">Pyridoxal phosphate</keyword>
<protein>
    <submittedName>
        <fullName evidence="11">Alanine--glyoxylate aminotransferase family protein</fullName>
    </submittedName>
</protein>
<dbReference type="InterPro" id="IPR015424">
    <property type="entry name" value="PyrdxlP-dep_Trfase"/>
</dbReference>
<comment type="similarity">
    <text evidence="2 8">Belongs to the class-V pyridoxal-phosphate-dependent aminotransferase family.</text>
</comment>
<dbReference type="GO" id="GO:0004760">
    <property type="term" value="F:L-serine-pyruvate transaminase activity"/>
    <property type="evidence" value="ECO:0007669"/>
    <property type="project" value="TreeGrafter"/>
</dbReference>
<evidence type="ECO:0000256" key="9">
    <source>
        <dbReference type="RuleBase" id="RU004504"/>
    </source>
</evidence>
<evidence type="ECO:0000256" key="2">
    <source>
        <dbReference type="ARBA" id="ARBA00009236"/>
    </source>
</evidence>
<evidence type="ECO:0000256" key="3">
    <source>
        <dbReference type="ARBA" id="ARBA00022576"/>
    </source>
</evidence>
<comment type="caution">
    <text evidence="11">The sequence shown here is derived from an EMBL/GenBank/DDBJ whole genome shotgun (WGS) entry which is preliminary data.</text>
</comment>
<gene>
    <name evidence="11" type="ORF">FYJ83_11105</name>
</gene>
<dbReference type="InterPro" id="IPR020578">
    <property type="entry name" value="Aminotrans_V_PyrdxlP_BS"/>
</dbReference>
<keyword evidence="3 11" id="KW-0032">Aminotransferase</keyword>
<dbReference type="GO" id="GO:0019265">
    <property type="term" value="P:glycine biosynthetic process, by transamination of glyoxylate"/>
    <property type="evidence" value="ECO:0007669"/>
    <property type="project" value="TreeGrafter"/>
</dbReference>
<evidence type="ECO:0000256" key="8">
    <source>
        <dbReference type="RuleBase" id="RU004075"/>
    </source>
</evidence>
<keyword evidence="12" id="KW-1185">Reference proteome</keyword>
<evidence type="ECO:0000256" key="5">
    <source>
        <dbReference type="ARBA" id="ARBA00022898"/>
    </source>
</evidence>
<evidence type="ECO:0000259" key="10">
    <source>
        <dbReference type="Pfam" id="PF00266"/>
    </source>
</evidence>
<accession>A0A6N7XW44</accession>
<dbReference type="InterPro" id="IPR000192">
    <property type="entry name" value="Aminotrans_V_dom"/>
</dbReference>
<evidence type="ECO:0000313" key="11">
    <source>
        <dbReference type="EMBL" id="MSU02017.1"/>
    </source>
</evidence>
<dbReference type="AlphaFoldDB" id="A0A6N7XW44"/>
<dbReference type="InterPro" id="IPR015421">
    <property type="entry name" value="PyrdxlP-dep_Trfase_major"/>
</dbReference>
<dbReference type="InterPro" id="IPR015422">
    <property type="entry name" value="PyrdxlP-dep_Trfase_small"/>
</dbReference>
<name>A0A6N7XW44_9FIRM</name>
<proteinExistence type="inferred from homology"/>
<dbReference type="PANTHER" id="PTHR21152:SF24">
    <property type="entry name" value="ALANINE--GLYOXYLATE AMINOTRANSFERASE 1"/>
    <property type="match status" value="1"/>
</dbReference>
<dbReference type="Gene3D" id="3.90.1150.10">
    <property type="entry name" value="Aspartate Aminotransferase, domain 1"/>
    <property type="match status" value="1"/>
</dbReference>
<feature type="domain" description="Aminotransferase class V" evidence="10">
    <location>
        <begin position="39"/>
        <end position="330"/>
    </location>
</feature>
<dbReference type="GO" id="GO:0008453">
    <property type="term" value="F:alanine-glyoxylate transaminase activity"/>
    <property type="evidence" value="ECO:0007669"/>
    <property type="project" value="TreeGrafter"/>
</dbReference>
<dbReference type="Proteomes" id="UP000469523">
    <property type="component" value="Unassembled WGS sequence"/>
</dbReference>
<dbReference type="EMBL" id="VUNQ01000023">
    <property type="protein sequence ID" value="MSU02017.1"/>
    <property type="molecule type" value="Genomic_DNA"/>
</dbReference>
<dbReference type="InterPro" id="IPR024169">
    <property type="entry name" value="SP_NH2Trfase/AEP_transaminase"/>
</dbReference>
<evidence type="ECO:0000256" key="4">
    <source>
        <dbReference type="ARBA" id="ARBA00022679"/>
    </source>
</evidence>
<dbReference type="Gene3D" id="3.40.640.10">
    <property type="entry name" value="Type I PLP-dependent aspartate aminotransferase-like (Major domain)"/>
    <property type="match status" value="1"/>
</dbReference>
<evidence type="ECO:0000256" key="7">
    <source>
        <dbReference type="PIRSR" id="PIRSR000524-50"/>
    </source>
</evidence>
<dbReference type="RefSeq" id="WP_154440617.1">
    <property type="nucleotide sequence ID" value="NZ_VUNQ01000023.1"/>
</dbReference>
<sequence>MKPRKLVMIPGPTPVVRSIQNQMGRETVAFGDLGFINDYKELLKDMKELWKTEGEVFVIAGTGTMAMEMGIANTLKSGDNLLIVSNGFFGDRFIDLAERKGINVDVISSEWGKIVPIEDIEAKLNEKKYDGITVTHVDTSTGVCAPIKEIGEMLKKFPETIYIVDGVCATAAEPEYVDDMNIDILITGSQKAFGVAPGLAIVWAGSKAMEKRKELGRIPEYYIDFDKWLPIMQDPSKYFATPAVNMIWALKESVRIIKEEGIENRYERHSKNAKAMQAALEAMGFTLLADKDHRAVTLSNVLYMEGVNDLEFRKILGEEGVVVAGGLAAYAGKMFRLGHMGNIDIHDMVSTIASIERALYRSGIEVELGKGVGTLMAELLK</sequence>
<reference evidence="11 12" key="1">
    <citation type="submission" date="2019-09" db="EMBL/GenBank/DDBJ databases">
        <title>In-depth cultivation of the pig gut microbiome towards novel bacterial diversity and tailored functional studies.</title>
        <authorList>
            <person name="Wylensek D."/>
            <person name="Hitch T.C.A."/>
            <person name="Clavel T."/>
        </authorList>
    </citation>
    <scope>NUCLEOTIDE SEQUENCE [LARGE SCALE GENOMIC DNA]</scope>
    <source>
        <strain evidence="11 12">WCA3-693-APC-4?</strain>
    </source>
</reference>
<organism evidence="11 12">
    <name type="scientific">Tissierella pigra</name>
    <dbReference type="NCBI Taxonomy" id="2607614"/>
    <lineage>
        <taxon>Bacteria</taxon>
        <taxon>Bacillati</taxon>
        <taxon>Bacillota</taxon>
        <taxon>Tissierellia</taxon>
        <taxon>Tissierellales</taxon>
        <taxon>Tissierellaceae</taxon>
        <taxon>Tissierella</taxon>
    </lineage>
</organism>